<organism evidence="2 3">
    <name type="scientific">Tripterygium wilfordii</name>
    <name type="common">Thunder God vine</name>
    <dbReference type="NCBI Taxonomy" id="458696"/>
    <lineage>
        <taxon>Eukaryota</taxon>
        <taxon>Viridiplantae</taxon>
        <taxon>Streptophyta</taxon>
        <taxon>Embryophyta</taxon>
        <taxon>Tracheophyta</taxon>
        <taxon>Spermatophyta</taxon>
        <taxon>Magnoliopsida</taxon>
        <taxon>eudicotyledons</taxon>
        <taxon>Gunneridae</taxon>
        <taxon>Pentapetalae</taxon>
        <taxon>rosids</taxon>
        <taxon>fabids</taxon>
        <taxon>Celastrales</taxon>
        <taxon>Celastraceae</taxon>
        <taxon>Tripterygium</taxon>
    </lineage>
</organism>
<protein>
    <submittedName>
        <fullName evidence="2">Uncharacterized protein</fullName>
    </submittedName>
</protein>
<accession>A0A7J7BXD7</accession>
<dbReference type="AlphaFoldDB" id="A0A7J7BXD7"/>
<keyword evidence="3" id="KW-1185">Reference proteome</keyword>
<reference evidence="2 3" key="1">
    <citation type="journal article" date="2020" name="Nat. Commun.">
        <title>Genome of Tripterygium wilfordii and identification of cytochrome P450 involved in triptolide biosynthesis.</title>
        <authorList>
            <person name="Tu L."/>
            <person name="Su P."/>
            <person name="Zhang Z."/>
            <person name="Gao L."/>
            <person name="Wang J."/>
            <person name="Hu T."/>
            <person name="Zhou J."/>
            <person name="Zhang Y."/>
            <person name="Zhao Y."/>
            <person name="Liu Y."/>
            <person name="Song Y."/>
            <person name="Tong Y."/>
            <person name="Lu Y."/>
            <person name="Yang J."/>
            <person name="Xu C."/>
            <person name="Jia M."/>
            <person name="Peters R.J."/>
            <person name="Huang L."/>
            <person name="Gao W."/>
        </authorList>
    </citation>
    <scope>NUCLEOTIDE SEQUENCE [LARGE SCALE GENOMIC DNA]</scope>
    <source>
        <strain evidence="3">cv. XIE 37</strain>
        <tissue evidence="2">Leaf</tissue>
    </source>
</reference>
<comment type="caution">
    <text evidence="2">The sequence shown here is derived from an EMBL/GenBank/DDBJ whole genome shotgun (WGS) entry which is preliminary data.</text>
</comment>
<sequence length="134" mass="14986">MWDCGRNYWGQCGRPLHLQSNDQSPPPPLPSTAPAIMPPPDVMVENIEDAFTPPLSPALPSSNSSVDGGMSQYASAVNLQELDRCDEDEEEEVYADGLGDVMIDAKAEEFIAHFYEAMRLQNMERINRTNWSLR</sequence>
<dbReference type="Proteomes" id="UP000593562">
    <property type="component" value="Unassembled WGS sequence"/>
</dbReference>
<name>A0A7J7BXD7_TRIWF</name>
<dbReference type="PANTHER" id="PTHR36378:SF1">
    <property type="entry name" value="COTTON FIBER PROTEIN"/>
    <property type="match status" value="1"/>
</dbReference>
<dbReference type="InParanoid" id="A0A7J7BXD7"/>
<proteinExistence type="predicted"/>
<evidence type="ECO:0000256" key="1">
    <source>
        <dbReference type="SAM" id="MobiDB-lite"/>
    </source>
</evidence>
<dbReference type="EMBL" id="JAAARO010000022">
    <property type="protein sequence ID" value="KAF5726355.1"/>
    <property type="molecule type" value="Genomic_DNA"/>
</dbReference>
<evidence type="ECO:0000313" key="3">
    <source>
        <dbReference type="Proteomes" id="UP000593562"/>
    </source>
</evidence>
<dbReference type="Pfam" id="PF05553">
    <property type="entry name" value="DUF761"/>
    <property type="match status" value="1"/>
</dbReference>
<evidence type="ECO:0000313" key="2">
    <source>
        <dbReference type="EMBL" id="KAF5726355.1"/>
    </source>
</evidence>
<gene>
    <name evidence="2" type="ORF">HS088_TW22G00032</name>
</gene>
<dbReference type="PANTHER" id="PTHR36378">
    <property type="entry name" value="COTTON FIBER PROTEIN"/>
    <property type="match status" value="1"/>
</dbReference>
<feature type="compositionally biased region" description="Pro residues" evidence="1">
    <location>
        <begin position="24"/>
        <end position="41"/>
    </location>
</feature>
<dbReference type="InterPro" id="IPR008480">
    <property type="entry name" value="DUF761_pln"/>
</dbReference>
<feature type="region of interest" description="Disordered" evidence="1">
    <location>
        <begin position="15"/>
        <end position="71"/>
    </location>
</feature>